<feature type="domain" description="Cyclic nucleotide-binding" evidence="4">
    <location>
        <begin position="1"/>
        <end position="46"/>
    </location>
</feature>
<keyword evidence="1" id="KW-0813">Transport</keyword>
<feature type="compositionally biased region" description="Low complexity" evidence="3">
    <location>
        <begin position="722"/>
        <end position="731"/>
    </location>
</feature>
<feature type="compositionally biased region" description="Low complexity" evidence="3">
    <location>
        <begin position="1215"/>
        <end position="1228"/>
    </location>
</feature>
<feature type="compositionally biased region" description="Low complexity" evidence="3">
    <location>
        <begin position="286"/>
        <end position="296"/>
    </location>
</feature>
<dbReference type="Proteomes" id="UP000708208">
    <property type="component" value="Unassembled WGS sequence"/>
</dbReference>
<feature type="compositionally biased region" description="Low complexity" evidence="3">
    <location>
        <begin position="213"/>
        <end position="223"/>
    </location>
</feature>
<feature type="region of interest" description="Disordered" evidence="3">
    <location>
        <begin position="1286"/>
        <end position="1333"/>
    </location>
</feature>
<gene>
    <name evidence="5" type="ORF">AFUS01_LOCUS29869</name>
</gene>
<dbReference type="PANTHER" id="PTHR45638:SF7">
    <property type="entry name" value="CYCLIC NUCLEOTIDE-GATED ION CHANNEL-LIKE, ISOFORM E"/>
    <property type="match status" value="1"/>
</dbReference>
<evidence type="ECO:0000256" key="2">
    <source>
        <dbReference type="ARBA" id="ARBA00023065"/>
    </source>
</evidence>
<proteinExistence type="predicted"/>
<dbReference type="InterPro" id="IPR018488">
    <property type="entry name" value="cNMP-bd_CS"/>
</dbReference>
<dbReference type="OrthoDB" id="421226at2759"/>
<feature type="compositionally biased region" description="Low complexity" evidence="3">
    <location>
        <begin position="1301"/>
        <end position="1313"/>
    </location>
</feature>
<feature type="region of interest" description="Disordered" evidence="3">
    <location>
        <begin position="500"/>
        <end position="519"/>
    </location>
</feature>
<feature type="region of interest" description="Disordered" evidence="3">
    <location>
        <begin position="1355"/>
        <end position="1427"/>
    </location>
</feature>
<feature type="region of interest" description="Disordered" evidence="3">
    <location>
        <begin position="555"/>
        <end position="593"/>
    </location>
</feature>
<feature type="region of interest" description="Disordered" evidence="3">
    <location>
        <begin position="1205"/>
        <end position="1270"/>
    </location>
</feature>
<feature type="region of interest" description="Disordered" evidence="3">
    <location>
        <begin position="1443"/>
        <end position="1492"/>
    </location>
</feature>
<dbReference type="PROSITE" id="PS50042">
    <property type="entry name" value="CNMP_BINDING_3"/>
    <property type="match status" value="1"/>
</dbReference>
<evidence type="ECO:0000256" key="1">
    <source>
        <dbReference type="ARBA" id="ARBA00022448"/>
    </source>
</evidence>
<feature type="compositionally biased region" description="Polar residues" evidence="3">
    <location>
        <begin position="176"/>
        <end position="190"/>
    </location>
</feature>
<feature type="compositionally biased region" description="Basic and acidic residues" evidence="3">
    <location>
        <begin position="149"/>
        <end position="175"/>
    </location>
</feature>
<feature type="region of interest" description="Disordered" evidence="3">
    <location>
        <begin position="663"/>
        <end position="731"/>
    </location>
</feature>
<keyword evidence="2" id="KW-0406">Ion transport</keyword>
<dbReference type="PROSITE" id="PS00889">
    <property type="entry name" value="CNMP_BINDING_2"/>
    <property type="match status" value="1"/>
</dbReference>
<evidence type="ECO:0000259" key="4">
    <source>
        <dbReference type="PROSITE" id="PS50042"/>
    </source>
</evidence>
<comment type="caution">
    <text evidence="5">The sequence shown here is derived from an EMBL/GenBank/DDBJ whole genome shotgun (WGS) entry which is preliminary data.</text>
</comment>
<feature type="compositionally biased region" description="Polar residues" evidence="3">
    <location>
        <begin position="568"/>
        <end position="586"/>
    </location>
</feature>
<feature type="compositionally biased region" description="Low complexity" evidence="3">
    <location>
        <begin position="97"/>
        <end position="111"/>
    </location>
</feature>
<feature type="compositionally biased region" description="Low complexity" evidence="3">
    <location>
        <begin position="424"/>
        <end position="436"/>
    </location>
</feature>
<feature type="region of interest" description="Disordered" evidence="3">
    <location>
        <begin position="270"/>
        <end position="309"/>
    </location>
</feature>
<dbReference type="InterPro" id="IPR000595">
    <property type="entry name" value="cNMP-bd_dom"/>
</dbReference>
<name>A0A8J2PN90_9HEXA</name>
<feature type="compositionally biased region" description="Acidic residues" evidence="3">
    <location>
        <begin position="1111"/>
        <end position="1121"/>
    </location>
</feature>
<accession>A0A8J2PN90</accession>
<feature type="compositionally biased region" description="Basic and acidic residues" evidence="3">
    <location>
        <begin position="121"/>
        <end position="136"/>
    </location>
</feature>
<keyword evidence="6" id="KW-1185">Reference proteome</keyword>
<dbReference type="GO" id="GO:0044877">
    <property type="term" value="F:protein-containing complex binding"/>
    <property type="evidence" value="ECO:0007669"/>
    <property type="project" value="TreeGrafter"/>
</dbReference>
<organism evidence="5 6">
    <name type="scientific">Allacma fusca</name>
    <dbReference type="NCBI Taxonomy" id="39272"/>
    <lineage>
        <taxon>Eukaryota</taxon>
        <taxon>Metazoa</taxon>
        <taxon>Ecdysozoa</taxon>
        <taxon>Arthropoda</taxon>
        <taxon>Hexapoda</taxon>
        <taxon>Collembola</taxon>
        <taxon>Symphypleona</taxon>
        <taxon>Sminthuridae</taxon>
        <taxon>Allacma</taxon>
    </lineage>
</organism>
<feature type="region of interest" description="Disordered" evidence="3">
    <location>
        <begin position="76"/>
        <end position="226"/>
    </location>
</feature>
<dbReference type="CDD" id="cd00038">
    <property type="entry name" value="CAP_ED"/>
    <property type="match status" value="1"/>
</dbReference>
<protein>
    <recommendedName>
        <fullName evidence="4">Cyclic nucleotide-binding domain-containing protein</fullName>
    </recommendedName>
</protein>
<sequence>MGKVLTTMQAGDFFGEIGILNLDGLNKRTADVRSVGYSELFSLSREDVLAAMKDYPEAQEILQTLGRKRLMEARKASAPATARKIVAPIDPKKGPTSSHLSLAQSQSSLSHKGPETPETDNTSKRIVEKLRSDVRGLRNAIRRSRKSNSSKEDSSEPESGKDKSESTGIRSRKESTASVQDGKSSLSSSARGVLKRMHHVVLSDEKERDRDPSTTTSTSPSSPAILAKRVQLPTDEEPVSGVEPEVIGAGLPLIQRLRLLKKKEEKQARAAEGAVPVGAFGPTTGAASSSSSSSAAVPSTEPPAQVTRAPTDGTILLTKVSIETAPKIDKESGKVSTNDSSVPGAVVPALVQRDNKCDGVDPPSESTSPALPTTTVATQLFPPTSTSSVSETAPTAGSTVMMTAGPSGGQTFGATPSLGDILPSGMGDSSSSDSNSLAYRPSERPSVLHFKQKNQKTYGSVDDLSPEFSRLPFIKKLKILNERQKIAELLLSKTSNTVLTRSTSEGSSETPVPGNTESTMHSVLMGRRTQSSSEQYTTDVIIPSLPPDHPLFFLPPLTPSNENEPDDSSATQCLTEKQDSSTSRSKTIPKPFICTPSTHSTAATATSSPAATTIATPANTTTTRAPTFPTPATTITTPVPATTTIIATTTTTSLTVRATADNMEGSMPSKDLSLSPPLSPEGNETPERRNLKSILKKLAEESASLESSEDETGKGGSGGSGSSTAGSNKGSSIDYQLLKAPTLEGYAARHSKFAKNVTFQRQAVAVISPDGTEALASSHQQPTEETTSHSALTAFSLPADQDISENLKTTLATITLMKEKEILEHANLATVNLGLGVSQEECIGTVFLGVKNIIQSRIEEIQTRFQDRFTTLETEVRQRDSVISQLQERILELELRNNMRDPEEMPMGTFTQRTNNREPLDLNSCSSATVVERQHSNSSRFDSDIYMAGDMPLVQSYLFSRGDSIDTVISNQDFDDEVFVPSDEVDPLPLSPRQMSQMLQGDEPASQVSSQTPQAGTQWAAQLSQEETIEMHEFPSQRPMWELEFHRDSASTSPPQPLLRSVVTDSVAVDIGSTSTDDNSSDDDDDEPTRKLVRSQTVIKAPMKSGVVEENSSEEDDDENDNSSTSSEDAGEFTNQNWEVQMLAKEMDRIEEEKQITTDVRRVELQELENEIREMRDAVTEGTLSPTELDMLEAMLETKTRRIKGLSKAYSTETSGSSSGHRLMSSKSKVGRSIDDFRQRAHPSQILLPGQNPKELGKSSKPLSPGERRDLQKLIFYRKRGGVKRQASLCEGARHRGSGGSSSSTAASSFGSSKPDQYNRTKRRESADSLMKLPSESKSFFSRLSFVRQLSRTLHSSKSAEEPQQMALGSSGSMATSAIPMQSPIHHSSVTSFSSPRRTDSSSSAAAPATVINERERANSSLSHKSSSVGILPLISSTISSALSSSVKSDPGTSSQGISSPPHIFTIPSTSIPSPPSDHQKYIGESQPLLKK</sequence>
<evidence type="ECO:0000256" key="3">
    <source>
        <dbReference type="SAM" id="MobiDB-lite"/>
    </source>
</evidence>
<feature type="compositionally biased region" description="Polar residues" evidence="3">
    <location>
        <begin position="1367"/>
        <end position="1390"/>
    </location>
</feature>
<feature type="region of interest" description="Disordered" evidence="3">
    <location>
        <begin position="1071"/>
        <end position="1144"/>
    </location>
</feature>
<dbReference type="PANTHER" id="PTHR45638">
    <property type="entry name" value="CYCLIC NUCLEOTIDE-GATED CATION CHANNEL SUBUNIT A"/>
    <property type="match status" value="1"/>
</dbReference>
<dbReference type="GO" id="GO:0005221">
    <property type="term" value="F:intracellularly cyclic nucleotide-activated monoatomic cation channel activity"/>
    <property type="evidence" value="ECO:0007669"/>
    <property type="project" value="InterPro"/>
</dbReference>
<feature type="compositionally biased region" description="Polar residues" evidence="3">
    <location>
        <begin position="1006"/>
        <end position="1019"/>
    </location>
</feature>
<dbReference type="InterPro" id="IPR050866">
    <property type="entry name" value="CNG_cation_channel"/>
</dbReference>
<feature type="compositionally biased region" description="Low complexity" evidence="3">
    <location>
        <begin position="1391"/>
        <end position="1410"/>
    </location>
</feature>
<feature type="compositionally biased region" description="Basic and acidic residues" evidence="3">
    <location>
        <begin position="201"/>
        <end position="212"/>
    </location>
</feature>
<reference evidence="5" key="1">
    <citation type="submission" date="2021-06" db="EMBL/GenBank/DDBJ databases">
        <authorList>
            <person name="Hodson N. C."/>
            <person name="Mongue J. A."/>
            <person name="Jaron S. K."/>
        </authorList>
    </citation>
    <scope>NUCLEOTIDE SEQUENCE</scope>
</reference>
<feature type="compositionally biased region" description="Low complexity" evidence="3">
    <location>
        <begin position="1458"/>
        <end position="1472"/>
    </location>
</feature>
<dbReference type="EMBL" id="CAJVCH010449399">
    <property type="protein sequence ID" value="CAG7819419.1"/>
    <property type="molecule type" value="Genomic_DNA"/>
</dbReference>
<feature type="region of interest" description="Disordered" evidence="3">
    <location>
        <begin position="404"/>
        <end position="450"/>
    </location>
</feature>
<feature type="region of interest" description="Disordered" evidence="3">
    <location>
        <begin position="982"/>
        <end position="1019"/>
    </location>
</feature>
<evidence type="ECO:0000313" key="5">
    <source>
        <dbReference type="EMBL" id="CAG7819419.1"/>
    </source>
</evidence>
<evidence type="ECO:0000313" key="6">
    <source>
        <dbReference type="Proteomes" id="UP000708208"/>
    </source>
</evidence>